<protein>
    <submittedName>
        <fullName evidence="2">Uncharacterized protein</fullName>
    </submittedName>
</protein>
<feature type="transmembrane region" description="Helical" evidence="1">
    <location>
        <begin position="120"/>
        <end position="138"/>
    </location>
</feature>
<keyword evidence="1" id="KW-0472">Membrane</keyword>
<keyword evidence="1" id="KW-1133">Transmembrane helix</keyword>
<dbReference type="GeneID" id="97044770"/>
<organism evidence="2 3">
    <name type="scientific">Paraburkholderia sediminicola</name>
    <dbReference type="NCBI Taxonomy" id="458836"/>
    <lineage>
        <taxon>Bacteria</taxon>
        <taxon>Pseudomonadati</taxon>
        <taxon>Pseudomonadota</taxon>
        <taxon>Betaproteobacteria</taxon>
        <taxon>Burkholderiales</taxon>
        <taxon>Burkholderiaceae</taxon>
        <taxon>Paraburkholderia</taxon>
    </lineage>
</organism>
<evidence type="ECO:0000256" key="1">
    <source>
        <dbReference type="SAM" id="Phobius"/>
    </source>
</evidence>
<keyword evidence="3" id="KW-1185">Reference proteome</keyword>
<name>A0A6J5CIJ7_9BURK</name>
<reference evidence="2 3" key="1">
    <citation type="submission" date="2020-04" db="EMBL/GenBank/DDBJ databases">
        <authorList>
            <person name="De Canck E."/>
        </authorList>
    </citation>
    <scope>NUCLEOTIDE SEQUENCE [LARGE SCALE GENOMIC DNA]</scope>
    <source>
        <strain evidence="2 3">LMG 24238</strain>
    </source>
</reference>
<proteinExistence type="predicted"/>
<dbReference type="AlphaFoldDB" id="A0A6J5CIJ7"/>
<dbReference type="Proteomes" id="UP000494255">
    <property type="component" value="Unassembled WGS sequence"/>
</dbReference>
<sequence length="205" mass="23419">MSAELPAIRRIEGRLKDVTLDTFNAFSSTSFMEFATYRFELAGEKLAFFTGHWQWQPEPFLAEGDRVVVAVLDEVLGGEKRVYALQNVEDECNYVAHYRWQGMDARTAATRIPPKSEHRYMFAVTALLLTMFLLFAVAQRKDPSMVAVFSFGLLAVWFAVGIPFFTLRWRWHAGFPTRRQRIVAAVYTLLNLGSPLSPSRDIQSV</sequence>
<feature type="transmembrane region" description="Helical" evidence="1">
    <location>
        <begin position="144"/>
        <end position="169"/>
    </location>
</feature>
<evidence type="ECO:0000313" key="2">
    <source>
        <dbReference type="EMBL" id="CAB3736068.1"/>
    </source>
</evidence>
<evidence type="ECO:0000313" key="3">
    <source>
        <dbReference type="Proteomes" id="UP000494255"/>
    </source>
</evidence>
<dbReference type="EMBL" id="CADIKC010000011">
    <property type="protein sequence ID" value="CAB3736068.1"/>
    <property type="molecule type" value="Genomic_DNA"/>
</dbReference>
<gene>
    <name evidence="2" type="ORF">LMG24238_06192</name>
</gene>
<accession>A0A6J5CIJ7</accession>
<dbReference type="RefSeq" id="WP_175053814.1">
    <property type="nucleotide sequence ID" value="NZ_CADIKC010000011.1"/>
</dbReference>
<keyword evidence="1" id="KW-0812">Transmembrane</keyword>